<name>A0A9Q8WCZ4_9PEZI</name>
<reference evidence="2" key="1">
    <citation type="journal article" date="2021" name="Mol. Plant Microbe Interact.">
        <title>Complete Genome Sequence of the Plant-Pathogenic Fungus Colletotrichum lupini.</title>
        <authorList>
            <person name="Baroncelli R."/>
            <person name="Pensec F."/>
            <person name="Da Lio D."/>
            <person name="Boufleur T."/>
            <person name="Vicente I."/>
            <person name="Sarrocco S."/>
            <person name="Picot A."/>
            <person name="Baraldi E."/>
            <person name="Sukno S."/>
            <person name="Thon M."/>
            <person name="Le Floch G."/>
        </authorList>
    </citation>
    <scope>NUCLEOTIDE SEQUENCE</scope>
    <source>
        <strain evidence="2">IMI 504893</strain>
    </source>
</reference>
<dbReference type="KEGG" id="clup:CLUP02_03693"/>
<dbReference type="RefSeq" id="XP_049139854.1">
    <property type="nucleotide sequence ID" value="XM_049282711.1"/>
</dbReference>
<gene>
    <name evidence="2" type="ORF">CLUP02_03693</name>
</gene>
<dbReference type="Proteomes" id="UP000830671">
    <property type="component" value="Chromosome 2"/>
</dbReference>
<sequence>MFYAPKEEDTNCLVSHVGLSSHVQNTTPECRIFLMAQLHHSINNQRKRHWRGNLEGQVLFCSVWRKRPGQEGSGGQFCGNGLEGLFWRKGDGGQKWDKIHIFRLRITDLEGTGKTTDEMDGRSHGLSPADPSISVSRVELPCHDSSTPASSCLAPPPLSQELNAH</sequence>
<feature type="region of interest" description="Disordered" evidence="1">
    <location>
        <begin position="146"/>
        <end position="165"/>
    </location>
</feature>
<protein>
    <submittedName>
        <fullName evidence="2">Uncharacterized protein</fullName>
    </submittedName>
</protein>
<dbReference type="EMBL" id="CP019474">
    <property type="protein sequence ID" value="UQC78217.1"/>
    <property type="molecule type" value="Genomic_DNA"/>
</dbReference>
<organism evidence="2 3">
    <name type="scientific">Colletotrichum lupini</name>
    <dbReference type="NCBI Taxonomy" id="145971"/>
    <lineage>
        <taxon>Eukaryota</taxon>
        <taxon>Fungi</taxon>
        <taxon>Dikarya</taxon>
        <taxon>Ascomycota</taxon>
        <taxon>Pezizomycotina</taxon>
        <taxon>Sordariomycetes</taxon>
        <taxon>Hypocreomycetidae</taxon>
        <taxon>Glomerellales</taxon>
        <taxon>Glomerellaceae</taxon>
        <taxon>Colletotrichum</taxon>
        <taxon>Colletotrichum acutatum species complex</taxon>
    </lineage>
</organism>
<dbReference type="AlphaFoldDB" id="A0A9Q8WCZ4"/>
<evidence type="ECO:0000313" key="3">
    <source>
        <dbReference type="Proteomes" id="UP000830671"/>
    </source>
</evidence>
<proteinExistence type="predicted"/>
<dbReference type="GeneID" id="73337721"/>
<evidence type="ECO:0000313" key="2">
    <source>
        <dbReference type="EMBL" id="UQC78217.1"/>
    </source>
</evidence>
<evidence type="ECO:0000256" key="1">
    <source>
        <dbReference type="SAM" id="MobiDB-lite"/>
    </source>
</evidence>
<feature type="region of interest" description="Disordered" evidence="1">
    <location>
        <begin position="112"/>
        <end position="132"/>
    </location>
</feature>
<accession>A0A9Q8WCZ4</accession>
<keyword evidence="3" id="KW-1185">Reference proteome</keyword>